<keyword evidence="2" id="KW-1185">Reference proteome</keyword>
<feature type="non-terminal residue" evidence="1">
    <location>
        <position position="1"/>
    </location>
</feature>
<comment type="caution">
    <text evidence="1">The sequence shown here is derived from an EMBL/GenBank/DDBJ whole genome shotgun (WGS) entry which is preliminary data.</text>
</comment>
<evidence type="ECO:0000313" key="2">
    <source>
        <dbReference type="Proteomes" id="UP001432322"/>
    </source>
</evidence>
<evidence type="ECO:0008006" key="3">
    <source>
        <dbReference type="Google" id="ProtNLM"/>
    </source>
</evidence>
<reference evidence="1" key="1">
    <citation type="submission" date="2023-10" db="EMBL/GenBank/DDBJ databases">
        <title>Genome assembly of Pristionchus species.</title>
        <authorList>
            <person name="Yoshida K."/>
            <person name="Sommer R.J."/>
        </authorList>
    </citation>
    <scope>NUCLEOTIDE SEQUENCE</scope>
    <source>
        <strain evidence="1">RS5133</strain>
    </source>
</reference>
<organism evidence="1 2">
    <name type="scientific">Pristionchus fissidentatus</name>
    <dbReference type="NCBI Taxonomy" id="1538716"/>
    <lineage>
        <taxon>Eukaryota</taxon>
        <taxon>Metazoa</taxon>
        <taxon>Ecdysozoa</taxon>
        <taxon>Nematoda</taxon>
        <taxon>Chromadorea</taxon>
        <taxon>Rhabditida</taxon>
        <taxon>Rhabditina</taxon>
        <taxon>Diplogasteromorpha</taxon>
        <taxon>Diplogasteroidea</taxon>
        <taxon>Neodiplogasteridae</taxon>
        <taxon>Pristionchus</taxon>
    </lineage>
</organism>
<dbReference type="EMBL" id="BTSY01000003">
    <property type="protein sequence ID" value="GMT17433.1"/>
    <property type="molecule type" value="Genomic_DNA"/>
</dbReference>
<dbReference type="Proteomes" id="UP001432322">
    <property type="component" value="Unassembled WGS sequence"/>
</dbReference>
<sequence length="222" mass="24844">LSEVEFYEAASMTRLPSPATRITLINVSPFTIDATFDGQFAVTIKTSTFEMLENDECDYVYRTDDSAGLQFSLQVSSPVISMLIDAPATTKLTTLDTTLEFSYDRSIDVTSYASSPGYIGCANKSFVFLNENYNDIELSGFNQTFVVDGTNVRHISFSGMINVAEKTPVWLYQSATDDAPLALTGLQIDNTSSWDYELDTNYFSLFCDESSWRNGTFLIRYE</sequence>
<accession>A0AAV5VDT1</accession>
<feature type="non-terminal residue" evidence="1">
    <location>
        <position position="222"/>
    </location>
</feature>
<proteinExistence type="predicted"/>
<evidence type="ECO:0000313" key="1">
    <source>
        <dbReference type="EMBL" id="GMT17433.1"/>
    </source>
</evidence>
<dbReference type="AlphaFoldDB" id="A0AAV5VDT1"/>
<protein>
    <recommendedName>
        <fullName evidence="3">CUB domain-containing protein</fullName>
    </recommendedName>
</protein>
<gene>
    <name evidence="1" type="ORF">PFISCL1PPCAC_8730</name>
</gene>
<name>A0AAV5VDT1_9BILA</name>